<evidence type="ECO:0000313" key="2">
    <source>
        <dbReference type="RefSeq" id="XP_039130900.1"/>
    </source>
</evidence>
<dbReference type="AlphaFoldDB" id="A0AB40BTX7"/>
<proteinExistence type="predicted"/>
<accession>A0AB40BTX7</accession>
<organism evidence="1 2">
    <name type="scientific">Dioscorea cayennensis subsp. rotundata</name>
    <name type="common">White Guinea yam</name>
    <name type="synonym">Dioscorea rotundata</name>
    <dbReference type="NCBI Taxonomy" id="55577"/>
    <lineage>
        <taxon>Eukaryota</taxon>
        <taxon>Viridiplantae</taxon>
        <taxon>Streptophyta</taxon>
        <taxon>Embryophyta</taxon>
        <taxon>Tracheophyta</taxon>
        <taxon>Spermatophyta</taxon>
        <taxon>Magnoliopsida</taxon>
        <taxon>Liliopsida</taxon>
        <taxon>Dioscoreales</taxon>
        <taxon>Dioscoreaceae</taxon>
        <taxon>Dioscorea</taxon>
    </lineage>
</organism>
<dbReference type="Pfam" id="PF02992">
    <property type="entry name" value="Transposase_21"/>
    <property type="match status" value="1"/>
</dbReference>
<keyword evidence="1" id="KW-1185">Reference proteome</keyword>
<reference evidence="2" key="1">
    <citation type="submission" date="2025-08" db="UniProtKB">
        <authorList>
            <consortium name="RefSeq"/>
        </authorList>
    </citation>
    <scope>IDENTIFICATION</scope>
</reference>
<protein>
    <submittedName>
        <fullName evidence="2">Uncharacterized protein LOC120267306</fullName>
    </submittedName>
</protein>
<gene>
    <name evidence="2" type="primary">LOC120267306</name>
</gene>
<sequence>MVYANCSETQCNSLRSQDVEGSSSYRDMIIDAIGPNFDPYYDASEEEMPNLTTQKLYDMLDTAEEPLWPGCEAHTQLSAVARLLTIKSEFQMSERCYDAILQFIKEALPTNNKFVDNFYNTKKFVAGLGLPCEKIHCCINGCMLYWCEDSGRRSCKVCDHPQYKSGKRGIRNHKDYSPNQKMYYIPLIPRLQRLYASKVMVKDMRWHKEHDKKDGVICHPSEAEAWKQFDLIHPLFASETRNVRLGLSTDGFQPFGQSGKQYSCWPVIITPYNLPSWMCMKDPFMFLTIIVPGPKNPKQKLDVYLQPLIAKLKHLWNAGVQTYDVFKKQSFQMRASLMWTTSDIPAFTMLSGWSTESKKTCPYCMGKSKSFSLVNGGKNSWFDYHRKFLPTHHPLRRNINDFLKNKIEESPPPSIFSWHQILKQIEDLKLKKITEVGAEQWNAPICKSSGWHKRSIFWDLPYWSTNLIRHNLDVMHIGKNVFENVFDTVMDVEGKTKDNAKAREDVKIYCKHKELEKNEATGKYPKACNSLSKEEKKVVCEWVSQLRFPDGYVSNMARCVDMCKYKMYGMKSHD</sequence>
<dbReference type="InterPro" id="IPR004242">
    <property type="entry name" value="Transposase_21"/>
</dbReference>
<name>A0AB40BTX7_DIOCR</name>
<evidence type="ECO:0000313" key="1">
    <source>
        <dbReference type="Proteomes" id="UP001515500"/>
    </source>
</evidence>
<dbReference type="Proteomes" id="UP001515500">
    <property type="component" value="Chromosome 8"/>
</dbReference>
<dbReference type="RefSeq" id="XP_039130900.1">
    <property type="nucleotide sequence ID" value="XM_039274966.1"/>
</dbReference>
<dbReference type="PANTHER" id="PTHR10775">
    <property type="entry name" value="OS08G0208400 PROTEIN"/>
    <property type="match status" value="1"/>
</dbReference>
<dbReference type="GeneID" id="120267306"/>
<dbReference type="PANTHER" id="PTHR10775:SF182">
    <property type="entry name" value="TRANSPOSON, EN_SPM-LIKE, TRANSPOSASE-ASSOCIATED DOMAIN PROTEIN-RELATED"/>
    <property type="match status" value="1"/>
</dbReference>